<evidence type="ECO:0000313" key="1">
    <source>
        <dbReference type="EMBL" id="TYT74191.1"/>
    </source>
</evidence>
<gene>
    <name evidence="1" type="ORF">FIM25_11445</name>
</gene>
<proteinExistence type="predicted"/>
<dbReference type="Gene3D" id="1.25.10.10">
    <property type="entry name" value="Leucine-rich Repeat Variant"/>
    <property type="match status" value="1"/>
</dbReference>
<reference evidence="1 2" key="1">
    <citation type="submission" date="2019-06" db="EMBL/GenBank/DDBJ databases">
        <title>Desulfobotulus mexicanus sp. nov., a novel sulfate-reducing bacterium isolated from the sediment of an alkaline crater lake in Mexico.</title>
        <authorList>
            <person name="Hirschler-Rea A."/>
        </authorList>
    </citation>
    <scope>NUCLEOTIDE SEQUENCE [LARGE SCALE GENOMIC DNA]</scope>
    <source>
        <strain evidence="1 2">PAR22N</strain>
    </source>
</reference>
<dbReference type="InterPro" id="IPR011989">
    <property type="entry name" value="ARM-like"/>
</dbReference>
<name>A0A5S5MEP3_9BACT</name>
<evidence type="ECO:0000313" key="2">
    <source>
        <dbReference type="Proteomes" id="UP000321899"/>
    </source>
</evidence>
<dbReference type="RefSeq" id="WP_139449410.1">
    <property type="nucleotide sequence ID" value="NZ_VDMB01000014.1"/>
</dbReference>
<dbReference type="AlphaFoldDB" id="A0A5S5MEP3"/>
<protein>
    <recommendedName>
        <fullName evidence="3">HEAT repeat domain-containing protein</fullName>
    </recommendedName>
</protein>
<organism evidence="1 2">
    <name type="scientific">Desulfobotulus mexicanus</name>
    <dbReference type="NCBI Taxonomy" id="2586642"/>
    <lineage>
        <taxon>Bacteria</taxon>
        <taxon>Pseudomonadati</taxon>
        <taxon>Thermodesulfobacteriota</taxon>
        <taxon>Desulfobacteria</taxon>
        <taxon>Desulfobacterales</taxon>
        <taxon>Desulfobacteraceae</taxon>
        <taxon>Desulfobotulus</taxon>
    </lineage>
</organism>
<accession>A0A5S5MEP3</accession>
<comment type="caution">
    <text evidence="1">The sequence shown here is derived from an EMBL/GenBank/DDBJ whole genome shotgun (WGS) entry which is preliminary data.</text>
</comment>
<dbReference type="InterPro" id="IPR016024">
    <property type="entry name" value="ARM-type_fold"/>
</dbReference>
<evidence type="ECO:0008006" key="3">
    <source>
        <dbReference type="Google" id="ProtNLM"/>
    </source>
</evidence>
<dbReference type="Proteomes" id="UP000321899">
    <property type="component" value="Unassembled WGS sequence"/>
</dbReference>
<dbReference type="EMBL" id="VDMB01000014">
    <property type="protein sequence ID" value="TYT74191.1"/>
    <property type="molecule type" value="Genomic_DNA"/>
</dbReference>
<keyword evidence="2" id="KW-1185">Reference proteome</keyword>
<sequence length="206" mass="24045">MEAEVKILVNDKVFVLNYEDVSEYLVDFIPDRPEAAKVFSELAYYPIPSVRECMAEKENIDDETIRVLLGDSQVSVLRKLVNHHMQRLEKEDVLRLLQTGDATIQESIAYDLRKFEEPERLVYAEYLCKSDNLIVRGILAENRHIPEEVLEILLNDRNPDVAKKAEVTLRRIEKRNKAFLYNLASELDNLSDNDDWDDEDDEWGDD</sequence>
<dbReference type="SUPFAM" id="SSF48371">
    <property type="entry name" value="ARM repeat"/>
    <property type="match status" value="1"/>
</dbReference>